<evidence type="ECO:0000256" key="2">
    <source>
        <dbReference type="ARBA" id="ARBA00023002"/>
    </source>
</evidence>
<evidence type="ECO:0000259" key="6">
    <source>
        <dbReference type="Pfam" id="PF00171"/>
    </source>
</evidence>
<protein>
    <recommendedName>
        <fullName evidence="6">Aldehyde dehydrogenase domain-containing protein</fullName>
    </recommendedName>
</protein>
<dbReference type="InterPro" id="IPR016160">
    <property type="entry name" value="Ald_DH_CS_CYS"/>
</dbReference>
<keyword evidence="3" id="KW-0520">NAD</keyword>
<dbReference type="FunFam" id="3.40.309.10:FF:000001">
    <property type="entry name" value="Mitochondrial aldehyde dehydrogenase 2"/>
    <property type="match status" value="1"/>
</dbReference>
<keyword evidence="8" id="KW-1185">Reference proteome</keyword>
<evidence type="ECO:0000313" key="8">
    <source>
        <dbReference type="Proteomes" id="UP000822688"/>
    </source>
</evidence>
<comment type="similarity">
    <text evidence="1 5">Belongs to the aldehyde dehydrogenase family.</text>
</comment>
<evidence type="ECO:0000256" key="3">
    <source>
        <dbReference type="ARBA" id="ARBA00023027"/>
    </source>
</evidence>
<dbReference type="PROSITE" id="PS00070">
    <property type="entry name" value="ALDEHYDE_DEHYDR_CYS"/>
    <property type="match status" value="1"/>
</dbReference>
<dbReference type="EMBL" id="CM026426">
    <property type="protein sequence ID" value="KAG0574568.1"/>
    <property type="molecule type" value="Genomic_DNA"/>
</dbReference>
<dbReference type="PROSITE" id="PS00687">
    <property type="entry name" value="ALDEHYDE_DEHYDR_GLU"/>
    <property type="match status" value="1"/>
</dbReference>
<reference evidence="7" key="1">
    <citation type="submission" date="2020-06" db="EMBL/GenBank/DDBJ databases">
        <title>WGS assembly of Ceratodon purpureus strain R40.</title>
        <authorList>
            <person name="Carey S.B."/>
            <person name="Jenkins J."/>
            <person name="Shu S."/>
            <person name="Lovell J.T."/>
            <person name="Sreedasyam A."/>
            <person name="Maumus F."/>
            <person name="Tiley G.P."/>
            <person name="Fernandez-Pozo N."/>
            <person name="Barry K."/>
            <person name="Chen C."/>
            <person name="Wang M."/>
            <person name="Lipzen A."/>
            <person name="Daum C."/>
            <person name="Saski C.A."/>
            <person name="Payton A.C."/>
            <person name="Mcbreen J.C."/>
            <person name="Conrad R.E."/>
            <person name="Kollar L.M."/>
            <person name="Olsson S."/>
            <person name="Huttunen S."/>
            <person name="Landis J.B."/>
            <person name="Wickett N.J."/>
            <person name="Johnson M.G."/>
            <person name="Rensing S.A."/>
            <person name="Grimwood J."/>
            <person name="Schmutz J."/>
            <person name="Mcdaniel S.F."/>
        </authorList>
    </citation>
    <scope>NUCLEOTIDE SEQUENCE</scope>
    <source>
        <strain evidence="7">R40</strain>
    </source>
</reference>
<dbReference type="InterPro" id="IPR016162">
    <property type="entry name" value="Ald_DH_N"/>
</dbReference>
<dbReference type="InterPro" id="IPR029510">
    <property type="entry name" value="Ald_DH_CS_GLU"/>
</dbReference>
<evidence type="ECO:0000256" key="1">
    <source>
        <dbReference type="ARBA" id="ARBA00009986"/>
    </source>
</evidence>
<dbReference type="GO" id="GO:0004029">
    <property type="term" value="F:aldehyde dehydrogenase (NAD+) activity"/>
    <property type="evidence" value="ECO:0007669"/>
    <property type="project" value="UniProtKB-ARBA"/>
</dbReference>
<feature type="domain" description="Aldehyde dehydrogenase" evidence="6">
    <location>
        <begin position="99"/>
        <end position="560"/>
    </location>
</feature>
<sequence length="570" mass="61927">MLKGVLRFGVSLNSDFMAAMSKGGARALGLKMQSSMPRHHNYSSSVSCSSYTNVGRGTRTASGRSRMHCRAVLATEPVESPLRSPFTVQYTKLFINNDFVDSVSGKTFPAVDPRSEEVSVEVARADVEDVDRAVKAARKAFEEGPWPRLPGCERARILNRMADLMDEHKDELSALDTLSMGKVYDFARLAEAPLAIGLFRYYAGWCDKTHGMVLPTDGSFHAYTLHEPIGVVGSILPWNAPFYLLAMKVAPALACGNTIVLKPAQQSPLSALLIAKLAAEAGLPEGALNVVTGYGDAGMHIASHMDVDKVAFTGSTEVGREIMVGAARSNLKPVILELGGKSPFIIFEDADMDAAVEQSHQAIFYNQGQMCVAGSRTFVHESVYDKYLERAKTRAENRVVGDPFKSGVEHGPQADKAQYNKVMSYIQAGKDDGARLVTGGNRVGCKGYYIQPTIFADVQDGMKICREEIFGPVMSVIKFKTVDEVIKRSNQSEYGLGATVMTKNVDTINTVTRALKAGTVWVNAYGILTPSAPFGGYKKSGFGRENGAYALANYQQVKSVIMPIYNPAYL</sequence>
<dbReference type="FunFam" id="3.40.605.10:FF:000026">
    <property type="entry name" value="Aldehyde dehydrogenase, putative"/>
    <property type="match status" value="1"/>
</dbReference>
<evidence type="ECO:0000313" key="7">
    <source>
        <dbReference type="EMBL" id="KAG0574568.1"/>
    </source>
</evidence>
<dbReference type="Gene3D" id="3.40.309.10">
    <property type="entry name" value="Aldehyde Dehydrogenase, Chain A, domain 2"/>
    <property type="match status" value="1"/>
</dbReference>
<organism evidence="7 8">
    <name type="scientific">Ceratodon purpureus</name>
    <name type="common">Fire moss</name>
    <name type="synonym">Dicranum purpureum</name>
    <dbReference type="NCBI Taxonomy" id="3225"/>
    <lineage>
        <taxon>Eukaryota</taxon>
        <taxon>Viridiplantae</taxon>
        <taxon>Streptophyta</taxon>
        <taxon>Embryophyta</taxon>
        <taxon>Bryophyta</taxon>
        <taxon>Bryophytina</taxon>
        <taxon>Bryopsida</taxon>
        <taxon>Dicranidae</taxon>
        <taxon>Pseudoditrichales</taxon>
        <taxon>Ditrichaceae</taxon>
        <taxon>Ceratodon</taxon>
    </lineage>
</organism>
<dbReference type="Gene3D" id="3.40.605.10">
    <property type="entry name" value="Aldehyde Dehydrogenase, Chain A, domain 1"/>
    <property type="match status" value="1"/>
</dbReference>
<comment type="caution">
    <text evidence="7">The sequence shown here is derived from an EMBL/GenBank/DDBJ whole genome shotgun (WGS) entry which is preliminary data.</text>
</comment>
<dbReference type="InterPro" id="IPR016163">
    <property type="entry name" value="Ald_DH_C"/>
</dbReference>
<evidence type="ECO:0000256" key="4">
    <source>
        <dbReference type="PROSITE-ProRule" id="PRU10007"/>
    </source>
</evidence>
<dbReference type="AlphaFoldDB" id="A0A8T0HVU5"/>
<proteinExistence type="inferred from homology"/>
<dbReference type="GO" id="GO:0019752">
    <property type="term" value="P:carboxylic acid metabolic process"/>
    <property type="evidence" value="ECO:0007669"/>
    <property type="project" value="UniProtKB-ARBA"/>
</dbReference>
<accession>A0A8T0HVU5</accession>
<dbReference type="InterPro" id="IPR015590">
    <property type="entry name" value="Aldehyde_DH_dom"/>
</dbReference>
<evidence type="ECO:0000256" key="5">
    <source>
        <dbReference type="RuleBase" id="RU003345"/>
    </source>
</evidence>
<dbReference type="Pfam" id="PF00171">
    <property type="entry name" value="Aldedh"/>
    <property type="match status" value="1"/>
</dbReference>
<dbReference type="PANTHER" id="PTHR11699">
    <property type="entry name" value="ALDEHYDE DEHYDROGENASE-RELATED"/>
    <property type="match status" value="1"/>
</dbReference>
<dbReference type="FunFam" id="3.40.605.10:FF:000011">
    <property type="entry name" value="ALD5p Mitochondrial aldehyde dehydrogenase"/>
    <property type="match status" value="1"/>
</dbReference>
<dbReference type="InterPro" id="IPR016161">
    <property type="entry name" value="Ald_DH/histidinol_DH"/>
</dbReference>
<dbReference type="SUPFAM" id="SSF53720">
    <property type="entry name" value="ALDH-like"/>
    <property type="match status" value="1"/>
</dbReference>
<keyword evidence="2 5" id="KW-0560">Oxidoreductase</keyword>
<dbReference type="GO" id="GO:0005739">
    <property type="term" value="C:mitochondrion"/>
    <property type="evidence" value="ECO:0007669"/>
    <property type="project" value="UniProtKB-ARBA"/>
</dbReference>
<gene>
    <name evidence="7" type="ORF">KC19_VG272300</name>
</gene>
<dbReference type="Proteomes" id="UP000822688">
    <property type="component" value="Chromosome V"/>
</dbReference>
<name>A0A8T0HVU5_CERPU</name>
<feature type="active site" evidence="4">
    <location>
        <position position="337"/>
    </location>
</feature>